<organism evidence="2">
    <name type="scientific">Amphimedon queenslandica</name>
    <name type="common">Sponge</name>
    <dbReference type="NCBI Taxonomy" id="400682"/>
    <lineage>
        <taxon>Eukaryota</taxon>
        <taxon>Metazoa</taxon>
        <taxon>Porifera</taxon>
        <taxon>Demospongiae</taxon>
        <taxon>Heteroscleromorpha</taxon>
        <taxon>Haplosclerida</taxon>
        <taxon>Niphatidae</taxon>
        <taxon>Amphimedon</taxon>
    </lineage>
</organism>
<evidence type="ECO:0000313" key="2">
    <source>
        <dbReference type="EnsemblMetazoa" id="Aqu2.1.25611_001"/>
    </source>
</evidence>
<sequence>MAQLKERSFSAFLFSTPLLPELLEHIDVGSIYGDLIVLPVDSNGLLYHCDKYGTTLVIPEGAVQESATVWFGACLYGDKFDFDNYVPVTPIVWVYINQELMKPAELYLPHHIDVTNQTSKSNLVLLNADDETFYRKGSFMFTSVDDTEMEVEAALCKIYCNHFCSHCAGVDKRTYKDTDKQCQLAVATKKEDDVTVSVHFCILPFQPACKKVVLEQYKERNFTLTFSKPMKFADGGNISLEFDPDEKILGWEKDEDDIYCDNEVLEKEVDYNEVIGYQEVASKNNIKRLEELEKDLLYPPRLRFRFNCTNQSLADKITKIKVKLNGCDPVLKYIIKLKRPDFSPSTFADLSVTPEETFDDIHSRLQFDFVLLKSLLVVGAAFKDHHDADNKWFVFGLALGLSHSQLRDIEAQNSTLEQYVRESLMLWRTRNTTASCKPVVDALKTIHFEDTAAQLESHFEGTAVAVPGDSHTDFPVSRSAKVTCNDITSFDPSQQKLDITKAVDVLNALKLFDTKKWKTLGLNLGLYLTTLNKFTEDHLTNTVGAWLSCEDGVMENGGATWQNLIKAVKDTGDKATAEKIRKKL</sequence>
<proteinExistence type="predicted"/>
<dbReference type="Gene3D" id="1.10.533.10">
    <property type="entry name" value="Death Domain, Fas"/>
    <property type="match status" value="2"/>
</dbReference>
<reference evidence="2" key="1">
    <citation type="submission" date="2017-05" db="UniProtKB">
        <authorList>
            <consortium name="EnsemblMetazoa"/>
        </authorList>
    </citation>
    <scope>IDENTIFICATION</scope>
</reference>
<feature type="domain" description="Death" evidence="1">
    <location>
        <begin position="391"/>
        <end position="459"/>
    </location>
</feature>
<protein>
    <recommendedName>
        <fullName evidence="1">Death domain-containing protein</fullName>
    </recommendedName>
</protein>
<dbReference type="EnsemblMetazoa" id="Aqu2.1.25611_001">
    <property type="protein sequence ID" value="Aqu2.1.25611_001"/>
    <property type="gene ID" value="Aqu2.1.25611"/>
</dbReference>
<name>A0A1X7UDP7_AMPQE</name>
<dbReference type="PROSITE" id="PS50017">
    <property type="entry name" value="DEATH_DOMAIN"/>
    <property type="match status" value="1"/>
</dbReference>
<dbReference type="InParanoid" id="A0A1X7UDP7"/>
<dbReference type="Gene3D" id="2.60.220.30">
    <property type="match status" value="1"/>
</dbReference>
<dbReference type="InterPro" id="IPR000488">
    <property type="entry name" value="Death_dom"/>
</dbReference>
<dbReference type="AlphaFoldDB" id="A0A1X7UDP7"/>
<dbReference type="GO" id="GO:0007165">
    <property type="term" value="P:signal transduction"/>
    <property type="evidence" value="ECO:0007669"/>
    <property type="project" value="InterPro"/>
</dbReference>
<dbReference type="SUPFAM" id="SSF47986">
    <property type="entry name" value="DEATH domain"/>
    <property type="match status" value="1"/>
</dbReference>
<accession>A0A1X7UDP7</accession>
<evidence type="ECO:0000259" key="1">
    <source>
        <dbReference type="PROSITE" id="PS50017"/>
    </source>
</evidence>
<dbReference type="InterPro" id="IPR011029">
    <property type="entry name" value="DEATH-like_dom_sf"/>
</dbReference>
<dbReference type="Pfam" id="PF00531">
    <property type="entry name" value="Death"/>
    <property type="match status" value="1"/>
</dbReference>
<dbReference type="CDD" id="cd01670">
    <property type="entry name" value="Death"/>
    <property type="match status" value="2"/>
</dbReference>